<proteinExistence type="predicted"/>
<dbReference type="GO" id="GO:0009103">
    <property type="term" value="P:lipopolysaccharide biosynthetic process"/>
    <property type="evidence" value="ECO:0007669"/>
    <property type="project" value="UniProtKB-ARBA"/>
</dbReference>
<keyword evidence="4 10" id="KW-0808">Transferase</keyword>
<dbReference type="Proteomes" id="UP000243065">
    <property type="component" value="Unassembled WGS sequence"/>
</dbReference>
<evidence type="ECO:0000256" key="5">
    <source>
        <dbReference type="ARBA" id="ARBA00022692"/>
    </source>
</evidence>
<evidence type="ECO:0000256" key="8">
    <source>
        <dbReference type="SAM" id="Phobius"/>
    </source>
</evidence>
<gene>
    <name evidence="10" type="ORF">JGI24_01155</name>
</gene>
<evidence type="ECO:0000256" key="4">
    <source>
        <dbReference type="ARBA" id="ARBA00022679"/>
    </source>
</evidence>
<dbReference type="OrthoDB" id="9775035at2"/>
<feature type="transmembrane region" description="Helical" evidence="8">
    <location>
        <begin position="174"/>
        <end position="206"/>
    </location>
</feature>
<keyword evidence="7 8" id="KW-0472">Membrane</keyword>
<feature type="transmembrane region" description="Helical" evidence="8">
    <location>
        <begin position="59"/>
        <end position="80"/>
    </location>
</feature>
<feature type="transmembrane region" description="Helical" evidence="8">
    <location>
        <begin position="151"/>
        <end position="168"/>
    </location>
</feature>
<keyword evidence="11" id="KW-1185">Reference proteome</keyword>
<feature type="transmembrane region" description="Helical" evidence="8">
    <location>
        <begin position="310"/>
        <end position="326"/>
    </location>
</feature>
<keyword evidence="2" id="KW-1003">Cell membrane</keyword>
<organism evidence="10 11">
    <name type="scientific">Kryptobacter tengchongensis</name>
    <dbReference type="NCBI Taxonomy" id="1643429"/>
    <lineage>
        <taxon>Bacteria</taxon>
        <taxon>Pseudomonadati</taxon>
        <taxon>Candidatus Kryptoniota</taxon>
        <taxon>Candidatus Kryptobacter</taxon>
    </lineage>
</organism>
<evidence type="ECO:0000259" key="9">
    <source>
        <dbReference type="Pfam" id="PF13231"/>
    </source>
</evidence>
<feature type="transmembrane region" description="Helical" evidence="8">
    <location>
        <begin position="121"/>
        <end position="139"/>
    </location>
</feature>
<feature type="transmembrane region" description="Helical" evidence="8">
    <location>
        <begin position="274"/>
        <end position="298"/>
    </location>
</feature>
<evidence type="ECO:0000313" key="10">
    <source>
        <dbReference type="EMBL" id="CUT02601.1"/>
    </source>
</evidence>
<dbReference type="RefSeq" id="WP_072150529.1">
    <property type="nucleotide sequence ID" value="NZ_CZVU01000052.1"/>
</dbReference>
<dbReference type="AlphaFoldDB" id="A0A656D8J6"/>
<dbReference type="PANTHER" id="PTHR33908:SF11">
    <property type="entry name" value="MEMBRANE PROTEIN"/>
    <property type="match status" value="1"/>
</dbReference>
<evidence type="ECO:0000313" key="11">
    <source>
        <dbReference type="Proteomes" id="UP000243065"/>
    </source>
</evidence>
<feature type="transmembrane region" description="Helical" evidence="8">
    <location>
        <begin position="92"/>
        <end position="109"/>
    </location>
</feature>
<feature type="transmembrane region" description="Helical" evidence="8">
    <location>
        <begin position="426"/>
        <end position="445"/>
    </location>
</feature>
<evidence type="ECO:0000256" key="3">
    <source>
        <dbReference type="ARBA" id="ARBA00022676"/>
    </source>
</evidence>
<feature type="transmembrane region" description="Helical" evidence="8">
    <location>
        <begin position="332"/>
        <end position="350"/>
    </location>
</feature>
<keyword evidence="6 8" id="KW-1133">Transmembrane helix</keyword>
<evidence type="ECO:0000256" key="6">
    <source>
        <dbReference type="ARBA" id="ARBA00022989"/>
    </source>
</evidence>
<dbReference type="Pfam" id="PF13231">
    <property type="entry name" value="PMT_2"/>
    <property type="match status" value="1"/>
</dbReference>
<dbReference type="InterPro" id="IPR050297">
    <property type="entry name" value="LipidA_mod_glycosyltrf_83"/>
</dbReference>
<evidence type="ECO:0000256" key="2">
    <source>
        <dbReference type="ARBA" id="ARBA00022475"/>
    </source>
</evidence>
<reference evidence="10 11" key="1">
    <citation type="submission" date="2015-11" db="EMBL/GenBank/DDBJ databases">
        <authorList>
            <person name="Varghese N."/>
        </authorList>
    </citation>
    <scope>NUCLEOTIDE SEQUENCE [LARGE SCALE GENOMIC DNA]</scope>
    <source>
        <strain evidence="10 11">JGI-24</strain>
    </source>
</reference>
<dbReference type="PANTHER" id="PTHR33908">
    <property type="entry name" value="MANNOSYLTRANSFERASE YKCB-RELATED"/>
    <property type="match status" value="1"/>
</dbReference>
<dbReference type="GO" id="GO:0016763">
    <property type="term" value="F:pentosyltransferase activity"/>
    <property type="evidence" value="ECO:0007669"/>
    <property type="project" value="TreeGrafter"/>
</dbReference>
<dbReference type="EMBL" id="CZVU01000052">
    <property type="protein sequence ID" value="CUT02601.1"/>
    <property type="molecule type" value="Genomic_DNA"/>
</dbReference>
<feature type="transmembrane region" description="Helical" evidence="8">
    <location>
        <begin position="218"/>
        <end position="238"/>
    </location>
</feature>
<keyword evidence="3 10" id="KW-0328">Glycosyltransferase</keyword>
<protein>
    <submittedName>
        <fullName evidence="10">Dolichyl-phosphate-mannose-protein mannosyltransferase</fullName>
    </submittedName>
</protein>
<dbReference type="GO" id="GO:0005886">
    <property type="term" value="C:plasma membrane"/>
    <property type="evidence" value="ECO:0007669"/>
    <property type="project" value="UniProtKB-SubCell"/>
</dbReference>
<feature type="domain" description="Glycosyltransferase RgtA/B/C/D-like" evidence="9">
    <location>
        <begin position="67"/>
        <end position="237"/>
    </location>
</feature>
<accession>A0A656D8J6</accession>
<keyword evidence="5 8" id="KW-0812">Transmembrane</keyword>
<feature type="transmembrane region" description="Helical" evidence="8">
    <location>
        <begin position="393"/>
        <end position="414"/>
    </location>
</feature>
<sequence>MTAKKWENFLIFSLLLFFSLHRFYNLGFKELQMWDESLYGVRAKAVYYFNEWLDQTKHAVGGLYSSSHPPLFIWLTAIFYKIFNISEFTTRFFSALFGSLTVILSQLMVKKFFDDINEKRFYAKPSFLVAPFLGSIYLFNFYSRQAQLDIPYIFLITLSIYFYLNYLTSKEFRYIFFSGVSFGLSLMVKIIVGFFVPIAIGLFLILMFSCKRIKFNEFISQIFILTLIGITIALPWHIYMLAKHGEDFINTFIKFHIVERLTEGVEENIPELGFFYILNQLIVQFPPSILVFFDFIDLVKNFKQADKRKLLLHSWFWSMFFITSLSKTKIPTYVLPLFVPAVTIAGVYFVKALKEKNIVSISALLISLLWSSSQNLRDAVKETIKFKFEFGSLSIAFLFLIAILISPLFVKLIFEKFETNPYHGRYKMIKFATGLTLLTGLFVILKTEFFINYGQYIDGAQKICDYVDRSKVDTVFYFYTKHSTDGMNPQLTFYSYRKLSGSIKWIEIPRSRYDILKNYRSSLNRTLIIIEKTKKDFEVTSKELELTRKFLFEIGFEESLNVKRYILLKWRDKFD</sequence>
<dbReference type="InterPro" id="IPR038731">
    <property type="entry name" value="RgtA/B/C-like"/>
</dbReference>
<comment type="subcellular location">
    <subcellularLocation>
        <location evidence="1">Cell membrane</location>
        <topology evidence="1">Multi-pass membrane protein</topology>
    </subcellularLocation>
</comment>
<evidence type="ECO:0000256" key="7">
    <source>
        <dbReference type="ARBA" id="ARBA00023136"/>
    </source>
</evidence>
<evidence type="ECO:0000256" key="1">
    <source>
        <dbReference type="ARBA" id="ARBA00004651"/>
    </source>
</evidence>
<name>A0A656D8J6_KRYT1</name>